<comment type="caution">
    <text evidence="2">The sequence shown here is derived from an EMBL/GenBank/DDBJ whole genome shotgun (WGS) entry which is preliminary data.</text>
</comment>
<proteinExistence type="predicted"/>
<feature type="chain" id="PRO_5002409770" description="Rap1a immunity protein domain-containing protein" evidence="1">
    <location>
        <begin position="18"/>
        <end position="112"/>
    </location>
</feature>
<dbReference type="AlphaFoldDB" id="A0A0E3C0Y3"/>
<feature type="signal peptide" evidence="1">
    <location>
        <begin position="1"/>
        <end position="17"/>
    </location>
</feature>
<dbReference type="Proteomes" id="UP000029567">
    <property type="component" value="Unassembled WGS sequence"/>
</dbReference>
<keyword evidence="1" id="KW-0732">Signal</keyword>
<evidence type="ECO:0000313" key="3">
    <source>
        <dbReference type="Proteomes" id="UP000029567"/>
    </source>
</evidence>
<protein>
    <recommendedName>
        <fullName evidence="4">Rap1a immunity protein domain-containing protein</fullName>
    </recommendedName>
</protein>
<organism evidence="2 3">
    <name type="scientific">Comamonas thiooxydans</name>
    <dbReference type="NCBI Taxonomy" id="363952"/>
    <lineage>
        <taxon>Bacteria</taxon>
        <taxon>Pseudomonadati</taxon>
        <taxon>Pseudomonadota</taxon>
        <taxon>Betaproteobacteria</taxon>
        <taxon>Burkholderiales</taxon>
        <taxon>Comamonadaceae</taxon>
        <taxon>Comamonas</taxon>
    </lineage>
</organism>
<evidence type="ECO:0000313" key="2">
    <source>
        <dbReference type="EMBL" id="KGG90716.1"/>
    </source>
</evidence>
<dbReference type="EMBL" id="AWTN01000095">
    <property type="protein sequence ID" value="KGG90716.1"/>
    <property type="molecule type" value="Genomic_DNA"/>
</dbReference>
<dbReference type="RefSeq" id="WP_052088290.1">
    <property type="nucleotide sequence ID" value="NZ_AWTN01000095.1"/>
</dbReference>
<gene>
    <name evidence="2" type="ORF">P245_15620</name>
</gene>
<accession>A0A0E3C0Y3</accession>
<evidence type="ECO:0000256" key="1">
    <source>
        <dbReference type="SAM" id="SignalP"/>
    </source>
</evidence>
<name>A0A0E3C0Y3_9BURK</name>
<evidence type="ECO:0008006" key="4">
    <source>
        <dbReference type="Google" id="ProtNLM"/>
    </source>
</evidence>
<reference evidence="2 3" key="1">
    <citation type="submission" date="2013-09" db="EMBL/GenBank/DDBJ databases">
        <title>High correlation between genotypes and phenotypes of environmental bacteria Comamonas testosteroni strains.</title>
        <authorList>
            <person name="Liu L."/>
            <person name="Zhu W."/>
            <person name="Xia X."/>
            <person name="Xu B."/>
            <person name="Luo M."/>
            <person name="Wang G."/>
        </authorList>
    </citation>
    <scope>NUCLEOTIDE SEQUENCE [LARGE SCALE GENOMIC DNA]</scope>
    <source>
        <strain evidence="2 3">JL14</strain>
    </source>
</reference>
<sequence length="112" mass="12159">MKTFISILMLLACGAVAAQPAPKLNERLLRAALEDSLKDADSAKFKNIRYKPSEVGLWKMCGQVNAKNGYGAYSGFERFIGFAIKNQGEPLQYLVLSIGEAAESLCAKDGLN</sequence>